<organism evidence="1 2">
    <name type="scientific">Paragonimus westermani</name>
    <dbReference type="NCBI Taxonomy" id="34504"/>
    <lineage>
        <taxon>Eukaryota</taxon>
        <taxon>Metazoa</taxon>
        <taxon>Spiralia</taxon>
        <taxon>Lophotrochozoa</taxon>
        <taxon>Platyhelminthes</taxon>
        <taxon>Trematoda</taxon>
        <taxon>Digenea</taxon>
        <taxon>Plagiorchiida</taxon>
        <taxon>Troglotremata</taxon>
        <taxon>Troglotrematidae</taxon>
        <taxon>Paragonimus</taxon>
    </lineage>
</organism>
<dbReference type="SUPFAM" id="SSF55797">
    <property type="entry name" value="PR-1-like"/>
    <property type="match status" value="1"/>
</dbReference>
<name>A0A8T0DAE0_9TREM</name>
<dbReference type="InterPro" id="IPR035940">
    <property type="entry name" value="CAP_sf"/>
</dbReference>
<comment type="caution">
    <text evidence="1">The sequence shown here is derived from an EMBL/GenBank/DDBJ whole genome shotgun (WGS) entry which is preliminary data.</text>
</comment>
<accession>A0A8T0DAE0</accession>
<reference evidence="1 2" key="1">
    <citation type="submission" date="2019-07" db="EMBL/GenBank/DDBJ databases">
        <title>Annotation for the trematode Paragonimus westermani.</title>
        <authorList>
            <person name="Choi Y.-J."/>
        </authorList>
    </citation>
    <scope>NUCLEOTIDE SEQUENCE [LARGE SCALE GENOMIC DNA]</scope>
    <source>
        <strain evidence="1">180907_Pwestermani</strain>
    </source>
</reference>
<protein>
    <submittedName>
        <fullName evidence="1">Uncharacterized protein</fullName>
    </submittedName>
</protein>
<dbReference type="AlphaFoldDB" id="A0A8T0DAE0"/>
<proteinExistence type="predicted"/>
<dbReference type="Proteomes" id="UP000699462">
    <property type="component" value="Unassembled WGS sequence"/>
</dbReference>
<gene>
    <name evidence="1" type="ORF">P879_10996</name>
</gene>
<keyword evidence="2" id="KW-1185">Reference proteome</keyword>
<evidence type="ECO:0000313" key="2">
    <source>
        <dbReference type="Proteomes" id="UP000699462"/>
    </source>
</evidence>
<evidence type="ECO:0000313" key="1">
    <source>
        <dbReference type="EMBL" id="KAF8563768.1"/>
    </source>
</evidence>
<dbReference type="EMBL" id="JTDF01010748">
    <property type="protein sequence ID" value="KAF8563768.1"/>
    <property type="molecule type" value="Genomic_DNA"/>
</dbReference>
<sequence>MSVRRSVFFLNCGFFPPYHTFDSALCSNGDRFGTTNWLRQRKTGVASARSDTIHNRIERILSGHSGFNLWFNEHSNYNISKLKCNDICGHQMQMSACILAVIFPCRSIVDENHTLLVISLGDLSR</sequence>